<evidence type="ECO:0000256" key="3">
    <source>
        <dbReference type="ARBA" id="ARBA00005709"/>
    </source>
</evidence>
<dbReference type="NCBIfam" id="TIGR02550">
    <property type="entry name" value="flagell_flgL"/>
    <property type="match status" value="1"/>
</dbReference>
<dbReference type="Proteomes" id="UP000192900">
    <property type="component" value="Chromosome"/>
</dbReference>
<dbReference type="PANTHER" id="PTHR42792:SF1">
    <property type="entry name" value="FLAGELLAR HOOK-ASSOCIATED PROTEIN 3"/>
    <property type="match status" value="1"/>
</dbReference>
<dbReference type="SUPFAM" id="SSF64518">
    <property type="entry name" value="Phase 1 flagellin"/>
    <property type="match status" value="1"/>
</dbReference>
<dbReference type="AlphaFoldDB" id="A0A1W6B432"/>
<evidence type="ECO:0000256" key="4">
    <source>
        <dbReference type="ARBA" id="ARBA00022525"/>
    </source>
</evidence>
<dbReference type="InterPro" id="IPR013384">
    <property type="entry name" value="Flagell_FlgL"/>
</dbReference>
<feature type="domain" description="Flagellin N-terminal" evidence="6">
    <location>
        <begin position="3"/>
        <end position="142"/>
    </location>
</feature>
<comment type="similarity">
    <text evidence="3">Belongs to the bacterial flagellin family.</text>
</comment>
<keyword evidence="4" id="KW-0964">Secreted</keyword>
<organism evidence="7 8">
    <name type="scientific">Pantoea alhagi</name>
    <dbReference type="NCBI Taxonomy" id="1891675"/>
    <lineage>
        <taxon>Bacteria</taxon>
        <taxon>Pseudomonadati</taxon>
        <taxon>Pseudomonadota</taxon>
        <taxon>Gammaproteobacteria</taxon>
        <taxon>Enterobacterales</taxon>
        <taxon>Erwiniaceae</taxon>
        <taxon>Pantoea</taxon>
    </lineage>
</organism>
<dbReference type="InterPro" id="IPR001492">
    <property type="entry name" value="Flagellin"/>
</dbReference>
<reference evidence="7 8" key="1">
    <citation type="submission" date="2017-02" db="EMBL/GenBank/DDBJ databases">
        <title>Complete genome sequence of the drought resistance-promoting endophyte Pantoea alhagi LTYR-11Z.</title>
        <authorList>
            <person name="Zhang L."/>
        </authorList>
    </citation>
    <scope>NUCLEOTIDE SEQUENCE [LARGE SCALE GENOMIC DNA]</scope>
    <source>
        <strain evidence="7 8">LTYR-11Z</strain>
    </source>
</reference>
<dbReference type="EMBL" id="CP019706">
    <property type="protein sequence ID" value="ARJ41850.1"/>
    <property type="molecule type" value="Genomic_DNA"/>
</dbReference>
<dbReference type="GO" id="GO:0005576">
    <property type="term" value="C:extracellular region"/>
    <property type="evidence" value="ECO:0007669"/>
    <property type="project" value="UniProtKB-SubCell"/>
</dbReference>
<evidence type="ECO:0000256" key="2">
    <source>
        <dbReference type="ARBA" id="ARBA00004613"/>
    </source>
</evidence>
<dbReference type="RefSeq" id="WP_085069056.1">
    <property type="nucleotide sequence ID" value="NZ_CP019706.1"/>
</dbReference>
<dbReference type="GO" id="GO:0005198">
    <property type="term" value="F:structural molecule activity"/>
    <property type="evidence" value="ECO:0007669"/>
    <property type="project" value="InterPro"/>
</dbReference>
<evidence type="ECO:0000313" key="8">
    <source>
        <dbReference type="Proteomes" id="UP000192900"/>
    </source>
</evidence>
<keyword evidence="7" id="KW-0282">Flagellum</keyword>
<gene>
    <name evidence="7" type="ORF">B1H58_07320</name>
</gene>
<dbReference type="GO" id="GO:0009424">
    <property type="term" value="C:bacterial-type flagellum hook"/>
    <property type="evidence" value="ECO:0007669"/>
    <property type="project" value="InterPro"/>
</dbReference>
<sequence>MRISSLYMFQQQINNMSTSNTRFNNIATRLAYGQTLLKPSDDPAGASQAVIYQNALAKIEHYEIARQYAQDTLGQQDEVLNSISSLLTKNLSEKIVAGGNGTYSAEDRAALAKELEGIRNNLMGLANSRSSNGRYIFAGYNTGSEPFAKDGTYVGGTTPIVQVVADSTEMQVSHTGNDVFLSGTPDDLFAALDSAIEALKAPVTDDAGREALQLTLDKANVSIKKNIDNLGKVQATVGTNLQQLEMLGTSADTHKIDVESSLQETLGADGKSYQNLIGQTIMAEFSLNASYMVFQTMQKMSIFNMMR</sequence>
<keyword evidence="5" id="KW-0975">Bacterial flagellum</keyword>
<keyword evidence="7" id="KW-0969">Cilium</keyword>
<evidence type="ECO:0000256" key="5">
    <source>
        <dbReference type="ARBA" id="ARBA00023143"/>
    </source>
</evidence>
<dbReference type="GO" id="GO:0071973">
    <property type="term" value="P:bacterial-type flagellum-dependent cell motility"/>
    <property type="evidence" value="ECO:0007669"/>
    <property type="project" value="InterPro"/>
</dbReference>
<protein>
    <submittedName>
        <fullName evidence="7">Flagellar hook-associated protein 3</fullName>
    </submittedName>
</protein>
<name>A0A1W6B432_9GAMM</name>
<keyword evidence="7" id="KW-0966">Cell projection</keyword>
<proteinExistence type="inferred from homology"/>
<dbReference type="KEGG" id="palh:B1H58_07320"/>
<evidence type="ECO:0000259" key="6">
    <source>
        <dbReference type="Pfam" id="PF00669"/>
    </source>
</evidence>
<keyword evidence="8" id="KW-1185">Reference proteome</keyword>
<evidence type="ECO:0000313" key="7">
    <source>
        <dbReference type="EMBL" id="ARJ41850.1"/>
    </source>
</evidence>
<dbReference type="Gene3D" id="1.20.1330.10">
    <property type="entry name" value="f41 fragment of flagellin, N-terminal domain"/>
    <property type="match status" value="1"/>
</dbReference>
<accession>A0A1W6B432</accession>
<dbReference type="PANTHER" id="PTHR42792">
    <property type="entry name" value="FLAGELLIN"/>
    <property type="match status" value="1"/>
</dbReference>
<dbReference type="Pfam" id="PF00669">
    <property type="entry name" value="Flagellin_N"/>
    <property type="match status" value="1"/>
</dbReference>
<evidence type="ECO:0000256" key="1">
    <source>
        <dbReference type="ARBA" id="ARBA00004365"/>
    </source>
</evidence>
<dbReference type="InterPro" id="IPR001029">
    <property type="entry name" value="Flagellin_N"/>
</dbReference>
<dbReference type="OrthoDB" id="9768249at2"/>
<comment type="subcellular location">
    <subcellularLocation>
        <location evidence="1">Bacterial flagellum</location>
    </subcellularLocation>
    <subcellularLocation>
        <location evidence="2">Secreted</location>
    </subcellularLocation>
</comment>
<dbReference type="STRING" id="1891675.B1H58_07320"/>